<protein>
    <recommendedName>
        <fullName evidence="6">D-2-hydroxyglutarate dehydrogenase</fullName>
        <ecNumber evidence="6">1.1.99.39</ecNumber>
    </recommendedName>
</protein>
<dbReference type="FunFam" id="1.10.45.10:FF:000001">
    <property type="entry name" value="D-lactate dehydrogenase mitochondrial"/>
    <property type="match status" value="1"/>
</dbReference>
<evidence type="ECO:0000313" key="9">
    <source>
        <dbReference type="EMBL" id="KAK9827995.1"/>
    </source>
</evidence>
<sequence length="495" mass="52816">MRAASSYTVPRDPRFAQLEQQDLDYFRSVIGDTGVLTDPDALQTYSIDWMGKYEGKCSVALRPKSTEQVSKILAHCNKRLLAVVPQGGNTGLVGGSTPVHDEVVLSTAGLNRVLSFDAVSGALVCEAGCVLEQLDAHVGGHGFTMPLDLGAKGSCHIGGNLATNAGGLRLLRYGSLHGSVLGLEAVLANGTVLDLLTTLRKDNTGYDLKQLLVGSEGTLGVITAAAIQCPPRPAAVHVAYLAVPSFATVQQVFVRARRRLGEILSAFEFLDRGSLELTLAELDGVRDPLPSSAEPFYLVVETSGSNAEHDYAKLEAFLEEVMEEGLVADGTLAQDSTQVAGIWGLREGISVALRHAGPVYKYDLSLPVGKMYELVEETRARVAGLPCRVFGYGHLGDGNLHLNVSTPRYDDAVQARLEPWIYEWTAAQRGSVSAEHGMGRMKAECIGYSKPAAAVDVMAQIKALLDPNLILNPYKVLPRAALAGNVPAQRMPAAA</sequence>
<dbReference type="PANTHER" id="PTHR43716">
    <property type="entry name" value="D-2-HYDROXYGLUTARATE DEHYDROGENASE, MITOCHONDRIAL"/>
    <property type="match status" value="1"/>
</dbReference>
<dbReference type="InterPro" id="IPR006094">
    <property type="entry name" value="Oxid_FAD_bind_N"/>
</dbReference>
<evidence type="ECO:0000259" key="8">
    <source>
        <dbReference type="PROSITE" id="PS51387"/>
    </source>
</evidence>
<dbReference type="AlphaFoldDB" id="A0AAW1R3A6"/>
<keyword evidence="10" id="KW-1185">Reference proteome</keyword>
<dbReference type="FunFam" id="3.30.70.2740:FF:000002">
    <property type="entry name" value="D-2-hydroxyglutarate dehydrogenase mitochondrial"/>
    <property type="match status" value="1"/>
</dbReference>
<dbReference type="InterPro" id="IPR016171">
    <property type="entry name" value="Vanillyl_alc_oxidase_C-sub2"/>
</dbReference>
<evidence type="ECO:0000256" key="4">
    <source>
        <dbReference type="ARBA" id="ARBA00022827"/>
    </source>
</evidence>
<keyword evidence="4" id="KW-0274">FAD</keyword>
<comment type="caution">
    <text evidence="9">The sequence shown here is derived from an EMBL/GenBank/DDBJ whole genome shotgun (WGS) entry which is preliminary data.</text>
</comment>
<dbReference type="InterPro" id="IPR004113">
    <property type="entry name" value="FAD-bd_oxidored_4_C"/>
</dbReference>
<organism evidence="9 10">
    <name type="scientific">Elliptochloris bilobata</name>
    <dbReference type="NCBI Taxonomy" id="381761"/>
    <lineage>
        <taxon>Eukaryota</taxon>
        <taxon>Viridiplantae</taxon>
        <taxon>Chlorophyta</taxon>
        <taxon>core chlorophytes</taxon>
        <taxon>Trebouxiophyceae</taxon>
        <taxon>Trebouxiophyceae incertae sedis</taxon>
        <taxon>Elliptochloris clade</taxon>
        <taxon>Elliptochloris</taxon>
    </lineage>
</organism>
<accession>A0AAW1R3A6</accession>
<comment type="cofactor">
    <cofactor evidence="1">
        <name>FAD</name>
        <dbReference type="ChEBI" id="CHEBI:57692"/>
    </cofactor>
</comment>
<evidence type="ECO:0000256" key="6">
    <source>
        <dbReference type="ARBA" id="ARBA00039003"/>
    </source>
</evidence>
<evidence type="ECO:0000256" key="7">
    <source>
        <dbReference type="ARBA" id="ARBA00051778"/>
    </source>
</evidence>
<evidence type="ECO:0000256" key="5">
    <source>
        <dbReference type="ARBA" id="ARBA00023002"/>
    </source>
</evidence>
<proteinExistence type="inferred from homology"/>
<dbReference type="Gene3D" id="3.30.465.10">
    <property type="match status" value="1"/>
</dbReference>
<dbReference type="PROSITE" id="PS51387">
    <property type="entry name" value="FAD_PCMH"/>
    <property type="match status" value="1"/>
</dbReference>
<dbReference type="PANTHER" id="PTHR43716:SF1">
    <property type="entry name" value="D-2-HYDROXYGLUTARATE DEHYDROGENASE, MITOCHONDRIAL"/>
    <property type="match status" value="1"/>
</dbReference>
<dbReference type="SUPFAM" id="SSF55103">
    <property type="entry name" value="FAD-linked oxidases, C-terminal domain"/>
    <property type="match status" value="1"/>
</dbReference>
<dbReference type="Gene3D" id="3.30.70.2740">
    <property type="match status" value="1"/>
</dbReference>
<dbReference type="InterPro" id="IPR016167">
    <property type="entry name" value="FAD-bd_PCMH_sub1"/>
</dbReference>
<dbReference type="GO" id="GO:0005739">
    <property type="term" value="C:mitochondrion"/>
    <property type="evidence" value="ECO:0007669"/>
    <property type="project" value="TreeGrafter"/>
</dbReference>
<dbReference type="FunFam" id="3.30.43.10:FF:000002">
    <property type="entry name" value="D-2-hydroxyglutarate dehydrogenase, mitochondrial"/>
    <property type="match status" value="1"/>
</dbReference>
<evidence type="ECO:0000256" key="3">
    <source>
        <dbReference type="ARBA" id="ARBA00022630"/>
    </source>
</evidence>
<dbReference type="Gene3D" id="3.30.70.2190">
    <property type="match status" value="1"/>
</dbReference>
<gene>
    <name evidence="9" type="ORF">WJX81_006665</name>
</gene>
<name>A0AAW1R3A6_9CHLO</name>
<dbReference type="InterPro" id="IPR016166">
    <property type="entry name" value="FAD-bd_PCMH"/>
</dbReference>
<comment type="similarity">
    <text evidence="2">Belongs to the FAD-binding oxidoreductase/transferase type 4 family.</text>
</comment>
<dbReference type="Gene3D" id="3.30.43.10">
    <property type="entry name" value="Uridine Diphospho-n-acetylenolpyruvylglucosamine Reductase, domain 2"/>
    <property type="match status" value="1"/>
</dbReference>
<feature type="domain" description="FAD-binding PCMH-type" evidence="8">
    <location>
        <begin position="53"/>
        <end position="232"/>
    </location>
</feature>
<dbReference type="EC" id="1.1.99.39" evidence="6"/>
<dbReference type="InterPro" id="IPR016169">
    <property type="entry name" value="FAD-bd_PCMH_sub2"/>
</dbReference>
<dbReference type="EMBL" id="JALJOU010000054">
    <property type="protein sequence ID" value="KAK9827995.1"/>
    <property type="molecule type" value="Genomic_DNA"/>
</dbReference>
<comment type="catalytic activity">
    <reaction evidence="7">
        <text>(R)-2-hydroxyglutarate + A = 2-oxoglutarate + AH2</text>
        <dbReference type="Rhea" id="RHEA:38295"/>
        <dbReference type="ChEBI" id="CHEBI:13193"/>
        <dbReference type="ChEBI" id="CHEBI:15801"/>
        <dbReference type="ChEBI" id="CHEBI:16810"/>
        <dbReference type="ChEBI" id="CHEBI:17499"/>
        <dbReference type="EC" id="1.1.99.39"/>
    </reaction>
</comment>
<dbReference type="Gene3D" id="1.10.45.10">
    <property type="entry name" value="Vanillyl-alcohol Oxidase, Chain A, domain 4"/>
    <property type="match status" value="1"/>
</dbReference>
<dbReference type="GO" id="GO:0051990">
    <property type="term" value="F:(R)-2-hydroxyglutarate dehydrogenase activity"/>
    <property type="evidence" value="ECO:0007669"/>
    <property type="project" value="UniProtKB-EC"/>
</dbReference>
<keyword evidence="3" id="KW-0285">Flavoprotein</keyword>
<dbReference type="Pfam" id="PF02913">
    <property type="entry name" value="FAD-oxidase_C"/>
    <property type="match status" value="1"/>
</dbReference>
<keyword evidence="5" id="KW-0560">Oxidoreductase</keyword>
<dbReference type="InterPro" id="IPR051264">
    <property type="entry name" value="FAD-oxidored/transferase_4"/>
</dbReference>
<dbReference type="Proteomes" id="UP001445335">
    <property type="component" value="Unassembled WGS sequence"/>
</dbReference>
<dbReference type="SUPFAM" id="SSF56176">
    <property type="entry name" value="FAD-binding/transporter-associated domain-like"/>
    <property type="match status" value="1"/>
</dbReference>
<dbReference type="FunFam" id="3.30.70.2190:FF:000001">
    <property type="entry name" value="D-2-hydroxyglutarate dehydrogenase mitochondrial"/>
    <property type="match status" value="1"/>
</dbReference>
<evidence type="ECO:0000256" key="1">
    <source>
        <dbReference type="ARBA" id="ARBA00001974"/>
    </source>
</evidence>
<dbReference type="GO" id="GO:0071949">
    <property type="term" value="F:FAD binding"/>
    <property type="evidence" value="ECO:0007669"/>
    <property type="project" value="InterPro"/>
</dbReference>
<dbReference type="FunFam" id="3.30.465.10:FF:000001">
    <property type="entry name" value="D-2-hydroxyglutarate dehydrogenase, mitochondrial"/>
    <property type="match status" value="1"/>
</dbReference>
<reference evidence="9 10" key="1">
    <citation type="journal article" date="2024" name="Nat. Commun.">
        <title>Phylogenomics reveals the evolutionary origins of lichenization in chlorophyte algae.</title>
        <authorList>
            <person name="Puginier C."/>
            <person name="Libourel C."/>
            <person name="Otte J."/>
            <person name="Skaloud P."/>
            <person name="Haon M."/>
            <person name="Grisel S."/>
            <person name="Petersen M."/>
            <person name="Berrin J.G."/>
            <person name="Delaux P.M."/>
            <person name="Dal Grande F."/>
            <person name="Keller J."/>
        </authorList>
    </citation>
    <scope>NUCLEOTIDE SEQUENCE [LARGE SCALE GENOMIC DNA]</scope>
    <source>
        <strain evidence="9 10">SAG 245.80</strain>
    </source>
</reference>
<dbReference type="InterPro" id="IPR016164">
    <property type="entry name" value="FAD-linked_Oxase-like_C"/>
</dbReference>
<evidence type="ECO:0000256" key="2">
    <source>
        <dbReference type="ARBA" id="ARBA00008000"/>
    </source>
</evidence>
<dbReference type="InterPro" id="IPR036318">
    <property type="entry name" value="FAD-bd_PCMH-like_sf"/>
</dbReference>
<dbReference type="Pfam" id="PF01565">
    <property type="entry name" value="FAD_binding_4"/>
    <property type="match status" value="1"/>
</dbReference>
<evidence type="ECO:0000313" key="10">
    <source>
        <dbReference type="Proteomes" id="UP001445335"/>
    </source>
</evidence>